<reference evidence="8 9" key="1">
    <citation type="submission" date="2018-07" db="EMBL/GenBank/DDBJ databases">
        <title>Oceanihabitans testaceum sp. nov., isolated from marine sediment.</title>
        <authorList>
            <person name="Li C.-M."/>
        </authorList>
    </citation>
    <scope>NUCLEOTIDE SEQUENCE [LARGE SCALE GENOMIC DNA]</scope>
    <source>
        <strain evidence="8 9">S9-10</strain>
    </source>
</reference>
<keyword evidence="5" id="KW-0547">Nucleotide-binding</keyword>
<proteinExistence type="inferred from homology"/>
<dbReference type="GO" id="GO:0006261">
    <property type="term" value="P:DNA-templated DNA replication"/>
    <property type="evidence" value="ECO:0007669"/>
    <property type="project" value="TreeGrafter"/>
</dbReference>
<comment type="function">
    <text evidence="1">DNA-dependent ATPase that plays important roles in cellular responses to stalled DNA replication processes.</text>
</comment>
<dbReference type="InterPro" id="IPR008921">
    <property type="entry name" value="DNA_pol3_clamp-load_cplx_C"/>
</dbReference>
<dbReference type="SUPFAM" id="SSF48019">
    <property type="entry name" value="post-AAA+ oligomerization domain-like"/>
    <property type="match status" value="1"/>
</dbReference>
<dbReference type="Proteomes" id="UP000252249">
    <property type="component" value="Unassembled WGS sequence"/>
</dbReference>
<dbReference type="Pfam" id="PF00004">
    <property type="entry name" value="AAA"/>
    <property type="match status" value="1"/>
</dbReference>
<dbReference type="Gene3D" id="1.10.3710.10">
    <property type="entry name" value="DNA polymerase III clamp loader subunits, C-terminal domain"/>
    <property type="match status" value="1"/>
</dbReference>
<dbReference type="EMBL" id="QPIG01000001">
    <property type="protein sequence ID" value="RCU58822.1"/>
    <property type="molecule type" value="Genomic_DNA"/>
</dbReference>
<sequence>MNEPLAERLRPETLEDYISQTHLVGKNGSLTQQIKQGLIPSMILWGPPGIGKTTLANIIANQSGRPFYTLSAINSGVKDVRDVIEKAKKSGGLFTTKNPILFIDEIHRFSKSQQDSLLQAVEKGWVTLIGATTENPSFEVISALLSRCQVYILKAFDKNDLEALLNRAIEKDEYISKKNIELKETDALLKLSGGDARKLLNIFELLVNSEEGDVVTITNEYVLDRVQNNTVRYDKTGEQHYDIISALIKSIRGSDPNGAVYWLARMIEGGEDVKFIARRLLISASEDIGNANPTALVIANNTFQAVSTIGNPESRIILSQCATYLACSPKSNAAYMAIGKAQQLVRETGDLSVPLDIRNAPTKLMKELGYGDNYKYAHNYENNFAEQEFLPEEIKNTKLYEPGNNARENAHREFLRNRWKNKYGY</sequence>
<evidence type="ECO:0000313" key="8">
    <source>
        <dbReference type="EMBL" id="RCU58822.1"/>
    </source>
</evidence>
<evidence type="ECO:0000256" key="2">
    <source>
        <dbReference type="ARBA" id="ARBA00008959"/>
    </source>
</evidence>
<dbReference type="AlphaFoldDB" id="A0A368P7L3"/>
<protein>
    <recommendedName>
        <fullName evidence="3">Replication-associated recombination protein A</fullName>
    </recommendedName>
</protein>
<dbReference type="SMART" id="SM00382">
    <property type="entry name" value="AAA"/>
    <property type="match status" value="1"/>
</dbReference>
<name>A0A368P7L3_9FLAO</name>
<feature type="domain" description="AAA+ ATPase" evidence="7">
    <location>
        <begin position="38"/>
        <end position="156"/>
    </location>
</feature>
<keyword evidence="4" id="KW-0235">DNA replication</keyword>
<comment type="caution">
    <text evidence="8">The sequence shown here is derived from an EMBL/GenBank/DDBJ whole genome shotgun (WGS) entry which is preliminary data.</text>
</comment>
<evidence type="ECO:0000256" key="1">
    <source>
        <dbReference type="ARBA" id="ARBA00002393"/>
    </source>
</evidence>
<dbReference type="CDD" id="cd18139">
    <property type="entry name" value="HLD_clamp_RarA"/>
    <property type="match status" value="1"/>
</dbReference>
<dbReference type="SUPFAM" id="SSF52540">
    <property type="entry name" value="P-loop containing nucleoside triphosphate hydrolases"/>
    <property type="match status" value="1"/>
</dbReference>
<dbReference type="InterPro" id="IPR032423">
    <property type="entry name" value="AAA_assoc_2"/>
</dbReference>
<keyword evidence="6" id="KW-0067">ATP-binding</keyword>
<dbReference type="Gene3D" id="1.10.8.60">
    <property type="match status" value="1"/>
</dbReference>
<dbReference type="Gene3D" id="3.40.50.300">
    <property type="entry name" value="P-loop containing nucleotide triphosphate hydrolases"/>
    <property type="match status" value="1"/>
</dbReference>
<accession>A0A368P7L3</accession>
<dbReference type="FunFam" id="3.40.50.300:FF:000137">
    <property type="entry name" value="Replication-associated recombination protein A"/>
    <property type="match status" value="1"/>
</dbReference>
<dbReference type="InterPro" id="IPR003959">
    <property type="entry name" value="ATPase_AAA_core"/>
</dbReference>
<dbReference type="Gene3D" id="1.20.272.10">
    <property type="match status" value="1"/>
</dbReference>
<dbReference type="GO" id="GO:0005524">
    <property type="term" value="F:ATP binding"/>
    <property type="evidence" value="ECO:0007669"/>
    <property type="project" value="UniProtKB-KW"/>
</dbReference>
<dbReference type="GO" id="GO:0008047">
    <property type="term" value="F:enzyme activator activity"/>
    <property type="evidence" value="ECO:0007669"/>
    <property type="project" value="TreeGrafter"/>
</dbReference>
<evidence type="ECO:0000256" key="4">
    <source>
        <dbReference type="ARBA" id="ARBA00022705"/>
    </source>
</evidence>
<evidence type="ECO:0000256" key="3">
    <source>
        <dbReference type="ARBA" id="ARBA00020776"/>
    </source>
</evidence>
<dbReference type="InterPro" id="IPR003593">
    <property type="entry name" value="AAA+_ATPase"/>
</dbReference>
<gene>
    <name evidence="8" type="ORF">DU428_05485</name>
</gene>
<dbReference type="GO" id="GO:0003677">
    <property type="term" value="F:DNA binding"/>
    <property type="evidence" value="ECO:0007669"/>
    <property type="project" value="InterPro"/>
</dbReference>
<organism evidence="8 9">
    <name type="scientific">Oceanihabitans sediminis</name>
    <dbReference type="NCBI Taxonomy" id="1812012"/>
    <lineage>
        <taxon>Bacteria</taxon>
        <taxon>Pseudomonadati</taxon>
        <taxon>Bacteroidota</taxon>
        <taxon>Flavobacteriia</taxon>
        <taxon>Flavobacteriales</taxon>
        <taxon>Flavobacteriaceae</taxon>
        <taxon>Oceanihabitans</taxon>
    </lineage>
</organism>
<evidence type="ECO:0000259" key="7">
    <source>
        <dbReference type="SMART" id="SM00382"/>
    </source>
</evidence>
<evidence type="ECO:0000256" key="6">
    <source>
        <dbReference type="ARBA" id="ARBA00022840"/>
    </source>
</evidence>
<dbReference type="InterPro" id="IPR051314">
    <property type="entry name" value="AAA_ATPase_RarA/MGS1/WRNIP1"/>
</dbReference>
<dbReference type="FunFam" id="1.10.3710.10:FF:000004">
    <property type="entry name" value="Putative ATPase, AAA family"/>
    <property type="match status" value="1"/>
</dbReference>
<dbReference type="CDD" id="cd00009">
    <property type="entry name" value="AAA"/>
    <property type="match status" value="1"/>
</dbReference>
<evidence type="ECO:0000256" key="5">
    <source>
        <dbReference type="ARBA" id="ARBA00022741"/>
    </source>
</evidence>
<dbReference type="InterPro" id="IPR021886">
    <property type="entry name" value="MgsA_C"/>
</dbReference>
<dbReference type="GO" id="GO:0016887">
    <property type="term" value="F:ATP hydrolysis activity"/>
    <property type="evidence" value="ECO:0007669"/>
    <property type="project" value="InterPro"/>
</dbReference>
<evidence type="ECO:0000313" key="9">
    <source>
        <dbReference type="Proteomes" id="UP000252249"/>
    </source>
</evidence>
<dbReference type="GO" id="GO:0017116">
    <property type="term" value="F:single-stranded DNA helicase activity"/>
    <property type="evidence" value="ECO:0007669"/>
    <property type="project" value="TreeGrafter"/>
</dbReference>
<dbReference type="GO" id="GO:0000731">
    <property type="term" value="P:DNA synthesis involved in DNA repair"/>
    <property type="evidence" value="ECO:0007669"/>
    <property type="project" value="TreeGrafter"/>
</dbReference>
<dbReference type="PANTHER" id="PTHR13779:SF7">
    <property type="entry name" value="ATPASE WRNIP1"/>
    <property type="match status" value="1"/>
</dbReference>
<dbReference type="RefSeq" id="WP_113966281.1">
    <property type="nucleotide sequence ID" value="NZ_JAWVXR010000003.1"/>
</dbReference>
<keyword evidence="9" id="KW-1185">Reference proteome</keyword>
<dbReference type="Pfam" id="PF16193">
    <property type="entry name" value="AAA_assoc_2"/>
    <property type="match status" value="1"/>
</dbReference>
<dbReference type="PANTHER" id="PTHR13779">
    <property type="entry name" value="WERNER HELICASE-INTERACTING PROTEIN 1 FAMILY MEMBER"/>
    <property type="match status" value="1"/>
</dbReference>
<dbReference type="InterPro" id="IPR027417">
    <property type="entry name" value="P-loop_NTPase"/>
</dbReference>
<comment type="similarity">
    <text evidence="2">Belongs to the AAA ATPase family. RarA/MGS1/WRNIP1 subfamily.</text>
</comment>
<dbReference type="FunFam" id="1.20.272.10:FF:000001">
    <property type="entry name" value="Putative AAA family ATPase"/>
    <property type="match status" value="1"/>
</dbReference>
<dbReference type="Pfam" id="PF12002">
    <property type="entry name" value="MgsA_C"/>
    <property type="match status" value="1"/>
</dbReference>
<dbReference type="OrthoDB" id="9778364at2"/>